<dbReference type="SUPFAM" id="SSF47616">
    <property type="entry name" value="GST C-terminal domain-like"/>
    <property type="match status" value="1"/>
</dbReference>
<dbReference type="CDD" id="cd03205">
    <property type="entry name" value="GST_C_6"/>
    <property type="match status" value="1"/>
</dbReference>
<protein>
    <submittedName>
        <fullName evidence="3">Glutathione S-transferase N-terminal domain-containing protein</fullName>
    </submittedName>
</protein>
<dbReference type="InterPro" id="IPR010987">
    <property type="entry name" value="Glutathione-S-Trfase_C-like"/>
</dbReference>
<evidence type="ECO:0000259" key="1">
    <source>
        <dbReference type="PROSITE" id="PS50404"/>
    </source>
</evidence>
<dbReference type="Proteomes" id="UP001446205">
    <property type="component" value="Unassembled WGS sequence"/>
</dbReference>
<dbReference type="InterPro" id="IPR036282">
    <property type="entry name" value="Glutathione-S-Trfase_C_sf"/>
</dbReference>
<name>A0ABU9DBY7_9PROT</name>
<accession>A0ABU9DBY7</accession>
<dbReference type="Gene3D" id="1.20.1050.10">
    <property type="match status" value="1"/>
</dbReference>
<keyword evidence="4" id="KW-1185">Reference proteome</keyword>
<dbReference type="PANTHER" id="PTHR43968">
    <property type="match status" value="1"/>
</dbReference>
<evidence type="ECO:0000313" key="3">
    <source>
        <dbReference type="EMBL" id="MEK8090243.1"/>
    </source>
</evidence>
<evidence type="ECO:0000259" key="2">
    <source>
        <dbReference type="PROSITE" id="PS50405"/>
    </source>
</evidence>
<sequence>MQLIMSLTSPYARKVRVVLLEKALPFEGVVDIPWNPDTQVPDFNPLGKVPVLHLQDGTMLYDSRVIVQFLEQYHPEPALLPQGMSRVHALRVEALADGIIDASVAIFLERKRPPAMQDAAWINRQAQKIERGLLAAEGELAMHAWCVDGCFGLADIALGCMLEYLDLRLDLPWRDQHPRLANLLERLNQRPAFAETAPPRQ</sequence>
<dbReference type="PROSITE" id="PS50404">
    <property type="entry name" value="GST_NTER"/>
    <property type="match status" value="1"/>
</dbReference>
<reference evidence="3 4" key="1">
    <citation type="submission" date="2024-04" db="EMBL/GenBank/DDBJ databases">
        <authorList>
            <person name="Abashina T."/>
            <person name="Shaikin A."/>
        </authorList>
    </citation>
    <scope>NUCLEOTIDE SEQUENCE [LARGE SCALE GENOMIC DNA]</scope>
    <source>
        <strain evidence="3 4">AAFK</strain>
    </source>
</reference>
<dbReference type="InterPro" id="IPR004045">
    <property type="entry name" value="Glutathione_S-Trfase_N"/>
</dbReference>
<organism evidence="3 4">
    <name type="scientific">Thermithiobacillus plumbiphilus</name>
    <dbReference type="NCBI Taxonomy" id="1729899"/>
    <lineage>
        <taxon>Bacteria</taxon>
        <taxon>Pseudomonadati</taxon>
        <taxon>Pseudomonadota</taxon>
        <taxon>Acidithiobacillia</taxon>
        <taxon>Acidithiobacillales</taxon>
        <taxon>Thermithiobacillaceae</taxon>
        <taxon>Thermithiobacillus</taxon>
    </lineage>
</organism>
<feature type="domain" description="GST C-terminal" evidence="2">
    <location>
        <begin position="82"/>
        <end position="201"/>
    </location>
</feature>
<comment type="caution">
    <text evidence="3">The sequence shown here is derived from an EMBL/GenBank/DDBJ whole genome shotgun (WGS) entry which is preliminary data.</text>
</comment>
<dbReference type="Gene3D" id="3.40.30.10">
    <property type="entry name" value="Glutaredoxin"/>
    <property type="match status" value="1"/>
</dbReference>
<evidence type="ECO:0000313" key="4">
    <source>
        <dbReference type="Proteomes" id="UP001446205"/>
    </source>
</evidence>
<dbReference type="EMBL" id="JBBPCO010000010">
    <property type="protein sequence ID" value="MEK8090243.1"/>
    <property type="molecule type" value="Genomic_DNA"/>
</dbReference>
<proteinExistence type="predicted"/>
<dbReference type="SUPFAM" id="SSF52833">
    <property type="entry name" value="Thioredoxin-like"/>
    <property type="match status" value="1"/>
</dbReference>
<dbReference type="PANTHER" id="PTHR43968:SF6">
    <property type="entry name" value="GLUTATHIONE S-TRANSFERASE OMEGA"/>
    <property type="match status" value="1"/>
</dbReference>
<feature type="domain" description="GST N-terminal" evidence="1">
    <location>
        <begin position="1"/>
        <end position="78"/>
    </location>
</feature>
<gene>
    <name evidence="3" type="ORF">WOB96_10765</name>
</gene>
<dbReference type="InterPro" id="IPR036249">
    <property type="entry name" value="Thioredoxin-like_sf"/>
</dbReference>
<dbReference type="Pfam" id="PF13409">
    <property type="entry name" value="GST_N_2"/>
    <property type="match status" value="1"/>
</dbReference>
<dbReference type="InterPro" id="IPR050983">
    <property type="entry name" value="GST_Omega/HSP26"/>
</dbReference>
<dbReference type="PROSITE" id="PS50405">
    <property type="entry name" value="GST_CTER"/>
    <property type="match status" value="1"/>
</dbReference>
<dbReference type="RefSeq" id="WP_341371298.1">
    <property type="nucleotide sequence ID" value="NZ_JBBPCO010000010.1"/>
</dbReference>
<dbReference type="Pfam" id="PF13410">
    <property type="entry name" value="GST_C_2"/>
    <property type="match status" value="1"/>
</dbReference>